<keyword evidence="2" id="KW-1185">Reference proteome</keyword>
<dbReference type="Proteomes" id="UP000239156">
    <property type="component" value="Unassembled WGS sequence"/>
</dbReference>
<reference evidence="1" key="1">
    <citation type="submission" date="2017-12" db="EMBL/GenBank/DDBJ databases">
        <title>Gene loss provides genomic basis for host adaptation in cereal stripe rust fungi.</title>
        <authorList>
            <person name="Xia C."/>
        </authorList>
    </citation>
    <scope>NUCLEOTIDE SEQUENCE [LARGE SCALE GENOMIC DNA]</scope>
    <source>
        <strain evidence="1">93-210</strain>
    </source>
</reference>
<dbReference type="VEuPathDB" id="FungiDB:PSTT_04015"/>
<organism evidence="1 2">
    <name type="scientific">Puccinia striiformis</name>
    <dbReference type="NCBI Taxonomy" id="27350"/>
    <lineage>
        <taxon>Eukaryota</taxon>
        <taxon>Fungi</taxon>
        <taxon>Dikarya</taxon>
        <taxon>Basidiomycota</taxon>
        <taxon>Pucciniomycotina</taxon>
        <taxon>Pucciniomycetes</taxon>
        <taxon>Pucciniales</taxon>
        <taxon>Pucciniaceae</taxon>
        <taxon>Puccinia</taxon>
    </lineage>
</organism>
<evidence type="ECO:0000313" key="2">
    <source>
        <dbReference type="Proteomes" id="UP000239156"/>
    </source>
</evidence>
<accession>A0A2S4VU73</accession>
<comment type="caution">
    <text evidence="1">The sequence shown here is derived from an EMBL/GenBank/DDBJ whole genome shotgun (WGS) entry which is preliminary data.</text>
</comment>
<gene>
    <name evidence="1" type="ORF">PSTT_04015</name>
</gene>
<sequence>MCIQNTPKISDISEKILYIGKVIQTFGLDPKRFITAFLQSTHEQIVLNRHLWGAPIGWALNFKVLDSIKQLLGRPPKGNLDGKPTFSQRQRKY</sequence>
<proteinExistence type="predicted"/>
<protein>
    <submittedName>
        <fullName evidence="1">Uncharacterized protein</fullName>
    </submittedName>
</protein>
<dbReference type="EMBL" id="PKSL01000027">
    <property type="protein sequence ID" value="POW13066.1"/>
    <property type="molecule type" value="Genomic_DNA"/>
</dbReference>
<name>A0A2S4VU73_9BASI</name>
<evidence type="ECO:0000313" key="1">
    <source>
        <dbReference type="EMBL" id="POW13066.1"/>
    </source>
</evidence>
<dbReference type="AlphaFoldDB" id="A0A2S4VU73"/>